<proteinExistence type="predicted"/>
<evidence type="ECO:0000313" key="2">
    <source>
        <dbReference type="Proteomes" id="UP001454036"/>
    </source>
</evidence>
<reference evidence="1 2" key="1">
    <citation type="submission" date="2024-01" db="EMBL/GenBank/DDBJ databases">
        <title>The complete chloroplast genome sequence of Lithospermum erythrorhizon: insights into the phylogenetic relationship among Boraginaceae species and the maternal lineages of purple gromwells.</title>
        <authorList>
            <person name="Okada T."/>
            <person name="Watanabe K."/>
        </authorList>
    </citation>
    <scope>NUCLEOTIDE SEQUENCE [LARGE SCALE GENOMIC DNA]</scope>
</reference>
<dbReference type="EMBL" id="BAABME010005229">
    <property type="protein sequence ID" value="GAA0165029.1"/>
    <property type="molecule type" value="Genomic_DNA"/>
</dbReference>
<organism evidence="1 2">
    <name type="scientific">Lithospermum erythrorhizon</name>
    <name type="common">Purple gromwell</name>
    <name type="synonym">Lithospermum officinale var. erythrorhizon</name>
    <dbReference type="NCBI Taxonomy" id="34254"/>
    <lineage>
        <taxon>Eukaryota</taxon>
        <taxon>Viridiplantae</taxon>
        <taxon>Streptophyta</taxon>
        <taxon>Embryophyta</taxon>
        <taxon>Tracheophyta</taxon>
        <taxon>Spermatophyta</taxon>
        <taxon>Magnoliopsida</taxon>
        <taxon>eudicotyledons</taxon>
        <taxon>Gunneridae</taxon>
        <taxon>Pentapetalae</taxon>
        <taxon>asterids</taxon>
        <taxon>lamiids</taxon>
        <taxon>Boraginales</taxon>
        <taxon>Boraginaceae</taxon>
        <taxon>Boraginoideae</taxon>
        <taxon>Lithospermeae</taxon>
        <taxon>Lithospermum</taxon>
    </lineage>
</organism>
<protein>
    <submittedName>
        <fullName evidence="1">Uncharacterized protein</fullName>
    </submittedName>
</protein>
<gene>
    <name evidence="1" type="ORF">LIER_20530</name>
</gene>
<dbReference type="InterPro" id="IPR043502">
    <property type="entry name" value="DNA/RNA_pol_sf"/>
</dbReference>
<evidence type="ECO:0000313" key="1">
    <source>
        <dbReference type="EMBL" id="GAA0165029.1"/>
    </source>
</evidence>
<dbReference type="Proteomes" id="UP001454036">
    <property type="component" value="Unassembled WGS sequence"/>
</dbReference>
<name>A0AAV3QLV2_LITER</name>
<keyword evidence="2" id="KW-1185">Reference proteome</keyword>
<dbReference type="PANTHER" id="PTHR33240">
    <property type="entry name" value="OS08G0508500 PROTEIN"/>
    <property type="match status" value="1"/>
</dbReference>
<dbReference type="PANTHER" id="PTHR33240:SF8">
    <property type="entry name" value="OS03G0439900 PROTEIN"/>
    <property type="match status" value="1"/>
</dbReference>
<sequence>MLGISIKDLQQSHIMNQGFNQGGQQTLGKLALHLTVGELETTSWLYVIDPKVTYKMLLGRPWIHNNNVVASTLHQCLKYCKDGVERTIKVDNNPFTVEESHFGDVKYYVRKEKGKTHPPPLANTNQMSQRPYEISSILHKGDDKIIEALKGLMLLVTKAEKQKGYNVKGQTHGLGDTPKAPLRITIRRVSNHYTSKEDDVLVAYRKLTQRRSAFKRLGPRVPSHKQSRRKSIFQRLGQGADQVVEAPMGLSHDQQLQSHKSKTALYCKRIQVTRAVEEYKEHEESVGSSLYVVIVNEGVQDSTMFLAQQRQNKAIINFSELINEFMTYLAEVKMEINEATDSTALVFKDEVTGYGRSLEEVMELATQRFIYKQTIWEYFGRGAPESSQVQSLLSKCLDGPLYRYIHKQTMWNECHSGSETQRLICQDHPLFRKALDGIIRQYYNETPSETVSSYHVKIEEGEVLPEDAMDTPSELEENVKATVDELKELNLGTAEDPRPTYVSSLLTTEKEVVVHHLAVKRGVRPVKQSQRHFRPKLVPSIETEVNKLIDADFRDLNHTCPKDDFPLPIPELMIDATGHGALTFMHGAQDIESFDQAYHFNDLWSRSLSISHLAINESTDSVIYLISSFLLE</sequence>
<dbReference type="AlphaFoldDB" id="A0AAV3QLV2"/>
<comment type="caution">
    <text evidence="1">The sequence shown here is derived from an EMBL/GenBank/DDBJ whole genome shotgun (WGS) entry which is preliminary data.</text>
</comment>
<accession>A0AAV3QLV2</accession>
<dbReference type="SUPFAM" id="SSF56672">
    <property type="entry name" value="DNA/RNA polymerases"/>
    <property type="match status" value="1"/>
</dbReference>